<evidence type="ECO:0000313" key="3">
    <source>
        <dbReference type="EMBL" id="MDQ0229573.1"/>
    </source>
</evidence>
<evidence type="ECO:0000256" key="1">
    <source>
        <dbReference type="SAM" id="MobiDB-lite"/>
    </source>
</evidence>
<evidence type="ECO:0000256" key="2">
    <source>
        <dbReference type="SAM" id="Phobius"/>
    </source>
</evidence>
<feature type="region of interest" description="Disordered" evidence="1">
    <location>
        <begin position="33"/>
        <end position="53"/>
    </location>
</feature>
<keyword evidence="2" id="KW-0812">Transmembrane</keyword>
<dbReference type="Proteomes" id="UP001234495">
    <property type="component" value="Unassembled WGS sequence"/>
</dbReference>
<keyword evidence="2" id="KW-0472">Membrane</keyword>
<proteinExistence type="predicted"/>
<comment type="caution">
    <text evidence="3">The sequence shown here is derived from an EMBL/GenBank/DDBJ whole genome shotgun (WGS) entry which is preliminary data.</text>
</comment>
<reference evidence="3 4" key="1">
    <citation type="submission" date="2023-07" db="EMBL/GenBank/DDBJ databases">
        <title>Genomic Encyclopedia of Type Strains, Phase IV (KMG-IV): sequencing the most valuable type-strain genomes for metagenomic binning, comparative biology and taxonomic classification.</title>
        <authorList>
            <person name="Goeker M."/>
        </authorList>
    </citation>
    <scope>NUCLEOTIDE SEQUENCE [LARGE SCALE GENOMIC DNA]</scope>
    <source>
        <strain evidence="3 4">DSM 29005</strain>
    </source>
</reference>
<dbReference type="RefSeq" id="WP_307337477.1">
    <property type="nucleotide sequence ID" value="NZ_JAUSUD010000002.1"/>
</dbReference>
<sequence>MKKVTLGLIAGGIGSVLIVILIMTNLSNNNEQAEQTEQKQKNEATTVSTSSVKEESEYEEQLKALVKNQFEYFDKFINGDYFINSRKNGPKADGTYPDDWMTKQVQDEFQQRATEIDEILPEELDSSDSTAQSLIQVLIRINQASSMFETQKNVYHIHKTLYDLHVKLNDYTLEEGKFDPEKDWELVFGDETELSVKSEAELEELIKEEKKE</sequence>
<keyword evidence="4" id="KW-1185">Reference proteome</keyword>
<dbReference type="EMBL" id="JAUSUD010000002">
    <property type="protein sequence ID" value="MDQ0229573.1"/>
    <property type="molecule type" value="Genomic_DNA"/>
</dbReference>
<gene>
    <name evidence="3" type="ORF">J2S19_000824</name>
</gene>
<name>A0ABT9ZBD1_9BACI</name>
<accession>A0ABT9ZBD1</accession>
<evidence type="ECO:0000313" key="4">
    <source>
        <dbReference type="Proteomes" id="UP001234495"/>
    </source>
</evidence>
<protein>
    <submittedName>
        <fullName evidence="3">Uncharacterized protein</fullName>
    </submittedName>
</protein>
<organism evidence="3 4">
    <name type="scientific">Metabacillus malikii</name>
    <dbReference type="NCBI Taxonomy" id="1504265"/>
    <lineage>
        <taxon>Bacteria</taxon>
        <taxon>Bacillati</taxon>
        <taxon>Bacillota</taxon>
        <taxon>Bacilli</taxon>
        <taxon>Bacillales</taxon>
        <taxon>Bacillaceae</taxon>
        <taxon>Metabacillus</taxon>
    </lineage>
</organism>
<keyword evidence="2" id="KW-1133">Transmembrane helix</keyword>
<feature type="transmembrane region" description="Helical" evidence="2">
    <location>
        <begin position="6"/>
        <end position="26"/>
    </location>
</feature>